<dbReference type="HOGENOM" id="CLU_140243_4_0_9"/>
<dbReference type="InterPro" id="IPR023378">
    <property type="entry name" value="YheA/YmcA-like_dom_sf"/>
</dbReference>
<evidence type="ECO:0000313" key="2">
    <source>
        <dbReference type="Proteomes" id="UP000003136"/>
    </source>
</evidence>
<proteinExistence type="predicted"/>
<dbReference type="EMBL" id="ABVQ01000035">
    <property type="protein sequence ID" value="EEC57737.1"/>
    <property type="molecule type" value="Genomic_DNA"/>
</dbReference>
<dbReference type="Pfam" id="PF06133">
    <property type="entry name" value="Com_YlbF"/>
    <property type="match status" value="1"/>
</dbReference>
<gene>
    <name evidence="1" type="ORF">BACPEC_00721</name>
</gene>
<organism evidence="1 2">
    <name type="scientific">[Bacteroides] pectinophilus ATCC 43243</name>
    <dbReference type="NCBI Taxonomy" id="483218"/>
    <lineage>
        <taxon>Bacteria</taxon>
        <taxon>Bacillati</taxon>
        <taxon>Bacillota</taxon>
        <taxon>Clostridia</taxon>
        <taxon>Eubacteriales</taxon>
    </lineage>
</organism>
<name>B7APW5_9FIRM</name>
<dbReference type="eggNOG" id="COG3679">
    <property type="taxonomic scope" value="Bacteria"/>
</dbReference>
<dbReference type="InterPro" id="IPR010368">
    <property type="entry name" value="Com_YlbF"/>
</dbReference>
<dbReference type="AlphaFoldDB" id="B7APW5"/>
<keyword evidence="2" id="KW-1185">Reference proteome</keyword>
<accession>B7APW5</accession>
<sequence length="113" mass="13339">MSEVERLTDELCRAIRTSREYAEYKEAYKILEQYPGLLRETNELRRQNFELQNSEDSDGMFDRVETFRKNYAELRKHQEVSDFLQAELCLARMVQSIGNAVTGCLDMNVDFLD</sequence>
<reference evidence="1 2" key="1">
    <citation type="submission" date="2008-11" db="EMBL/GenBank/DDBJ databases">
        <title>Draft genome sequence of Bacteroides pectinophilus (ATCC 43243).</title>
        <authorList>
            <person name="Sudarsanam P."/>
            <person name="Ley R."/>
            <person name="Guruge J."/>
            <person name="Turnbaugh P.J."/>
            <person name="Mahowald M."/>
            <person name="Liep D."/>
            <person name="Gordon J."/>
        </authorList>
    </citation>
    <scope>NUCLEOTIDE SEQUENCE [LARGE SCALE GENOMIC DNA]</scope>
    <source>
        <strain evidence="1 2">ATCC 43243</strain>
    </source>
</reference>
<evidence type="ECO:0008006" key="3">
    <source>
        <dbReference type="Google" id="ProtNLM"/>
    </source>
</evidence>
<dbReference type="Gene3D" id="1.20.1500.10">
    <property type="entry name" value="YheA/YmcA-like"/>
    <property type="match status" value="1"/>
</dbReference>
<dbReference type="Proteomes" id="UP000003136">
    <property type="component" value="Unassembled WGS sequence"/>
</dbReference>
<comment type="caution">
    <text evidence="1">The sequence shown here is derived from an EMBL/GenBank/DDBJ whole genome shotgun (WGS) entry which is preliminary data.</text>
</comment>
<protein>
    <recommendedName>
        <fullName evidence="3">YlbF family regulator</fullName>
    </recommendedName>
</protein>
<evidence type="ECO:0000313" key="1">
    <source>
        <dbReference type="EMBL" id="EEC57737.1"/>
    </source>
</evidence>
<reference evidence="1 2" key="2">
    <citation type="submission" date="2008-11" db="EMBL/GenBank/DDBJ databases">
        <authorList>
            <person name="Fulton L."/>
            <person name="Clifton S."/>
            <person name="Fulton B."/>
            <person name="Xu J."/>
            <person name="Minx P."/>
            <person name="Pepin K.H."/>
            <person name="Johnson M."/>
            <person name="Bhonagiri V."/>
            <person name="Nash W.E."/>
            <person name="Mardis E.R."/>
            <person name="Wilson R.K."/>
        </authorList>
    </citation>
    <scope>NUCLEOTIDE SEQUENCE [LARGE SCALE GENOMIC DNA]</scope>
    <source>
        <strain evidence="1 2">ATCC 43243</strain>
    </source>
</reference>
<dbReference type="SUPFAM" id="SSF158622">
    <property type="entry name" value="YheA/YmcA-like"/>
    <property type="match status" value="1"/>
</dbReference>
<dbReference type="STRING" id="483218.BACPEC_00721"/>